<dbReference type="RefSeq" id="XP_067512839.1">
    <property type="nucleotide sequence ID" value="XM_067656738.1"/>
</dbReference>
<organism evidence="3 4">
    <name type="scientific">Rhizopus delemar (strain RA 99-880 / ATCC MYA-4621 / FGSC 9543 / NRRL 43880)</name>
    <name type="common">Mucormycosis agent</name>
    <name type="synonym">Rhizopus arrhizus var. delemar</name>
    <dbReference type="NCBI Taxonomy" id="246409"/>
    <lineage>
        <taxon>Eukaryota</taxon>
        <taxon>Fungi</taxon>
        <taxon>Fungi incertae sedis</taxon>
        <taxon>Mucoromycota</taxon>
        <taxon>Mucoromycotina</taxon>
        <taxon>Mucoromycetes</taxon>
        <taxon>Mucorales</taxon>
        <taxon>Mucorineae</taxon>
        <taxon>Rhizopodaceae</taxon>
        <taxon>Rhizopus</taxon>
    </lineage>
</organism>
<feature type="domain" description="CCHC-type" evidence="2">
    <location>
        <begin position="57"/>
        <end position="73"/>
    </location>
</feature>
<keyword evidence="4" id="KW-1185">Reference proteome</keyword>
<dbReference type="GeneID" id="93609119"/>
<reference evidence="3 4" key="1">
    <citation type="journal article" date="2009" name="PLoS Genet.">
        <title>Genomic analysis of the basal lineage fungus Rhizopus oryzae reveals a whole-genome duplication.</title>
        <authorList>
            <person name="Ma L.-J."/>
            <person name="Ibrahim A.S."/>
            <person name="Skory C."/>
            <person name="Grabherr M.G."/>
            <person name="Burger G."/>
            <person name="Butler M."/>
            <person name="Elias M."/>
            <person name="Idnurm A."/>
            <person name="Lang B.F."/>
            <person name="Sone T."/>
            <person name="Abe A."/>
            <person name="Calvo S.E."/>
            <person name="Corrochano L.M."/>
            <person name="Engels R."/>
            <person name="Fu J."/>
            <person name="Hansberg W."/>
            <person name="Kim J.-M."/>
            <person name="Kodira C.D."/>
            <person name="Koehrsen M.J."/>
            <person name="Liu B."/>
            <person name="Miranda-Saavedra D."/>
            <person name="O'Leary S."/>
            <person name="Ortiz-Castellanos L."/>
            <person name="Poulter R."/>
            <person name="Rodriguez-Romero J."/>
            <person name="Ruiz-Herrera J."/>
            <person name="Shen Y.-Q."/>
            <person name="Zeng Q."/>
            <person name="Galagan J."/>
            <person name="Birren B.W."/>
            <person name="Cuomo C.A."/>
            <person name="Wickes B.L."/>
        </authorList>
    </citation>
    <scope>NUCLEOTIDE SEQUENCE [LARGE SCALE GENOMIC DNA]</scope>
    <source>
        <strain evidence="4">RA 99-880 / ATCC MYA-4621 / FGSC 9543 / NRRL 43880</strain>
    </source>
</reference>
<protein>
    <recommendedName>
        <fullName evidence="2">CCHC-type domain-containing protein</fullName>
    </recommendedName>
</protein>
<feature type="region of interest" description="Disordered" evidence="1">
    <location>
        <begin position="126"/>
        <end position="160"/>
    </location>
</feature>
<dbReference type="InParanoid" id="I1BML3"/>
<dbReference type="VEuPathDB" id="FungiDB:RO3G_02147"/>
<dbReference type="OrthoDB" id="2288756at2759"/>
<dbReference type="Pfam" id="PF00098">
    <property type="entry name" value="zf-CCHC"/>
    <property type="match status" value="1"/>
</dbReference>
<sequence length="160" mass="18148">MASKTDTFKPLTHLIPGDEQRECGFYAVWNQMPDYCRYCHEEDHVIANCPKRKTRHTCWNCGAVGHIATEYSRDKPSKKARKQLEPLNKRFDTVKSHNAPPEVMPNDICTPDEVSEELMEDLVEPDAQNNMSEPPDTTVAVDVPAPTLNAETASKHNVKR</sequence>
<dbReference type="GO" id="GO:0003676">
    <property type="term" value="F:nucleic acid binding"/>
    <property type="evidence" value="ECO:0007669"/>
    <property type="project" value="InterPro"/>
</dbReference>
<dbReference type="Proteomes" id="UP000009138">
    <property type="component" value="Unassembled WGS sequence"/>
</dbReference>
<feature type="region of interest" description="Disordered" evidence="1">
    <location>
        <begin position="86"/>
        <end position="107"/>
    </location>
</feature>
<dbReference type="AlphaFoldDB" id="I1BML3"/>
<dbReference type="Gene3D" id="4.10.60.10">
    <property type="entry name" value="Zinc finger, CCHC-type"/>
    <property type="match status" value="1"/>
</dbReference>
<proteinExistence type="predicted"/>
<feature type="domain" description="CCHC-type" evidence="2">
    <location>
        <begin position="35"/>
        <end position="51"/>
    </location>
</feature>
<dbReference type="GO" id="GO:0008270">
    <property type="term" value="F:zinc ion binding"/>
    <property type="evidence" value="ECO:0007669"/>
    <property type="project" value="InterPro"/>
</dbReference>
<accession>I1BML3</accession>
<name>I1BML3_RHIO9</name>
<dbReference type="SUPFAM" id="SSF57756">
    <property type="entry name" value="Retrovirus zinc finger-like domains"/>
    <property type="match status" value="1"/>
</dbReference>
<dbReference type="InterPro" id="IPR001878">
    <property type="entry name" value="Znf_CCHC"/>
</dbReference>
<evidence type="ECO:0000313" key="3">
    <source>
        <dbReference type="EMBL" id="EIE77443.1"/>
    </source>
</evidence>
<gene>
    <name evidence="3" type="ORF">RO3G_02147</name>
</gene>
<dbReference type="InterPro" id="IPR036875">
    <property type="entry name" value="Znf_CCHC_sf"/>
</dbReference>
<dbReference type="SMART" id="SM00343">
    <property type="entry name" value="ZnF_C2HC"/>
    <property type="match status" value="2"/>
</dbReference>
<dbReference type="EMBL" id="CH476732">
    <property type="protein sequence ID" value="EIE77443.1"/>
    <property type="molecule type" value="Genomic_DNA"/>
</dbReference>
<feature type="compositionally biased region" description="Basic and acidic residues" evidence="1">
    <location>
        <begin position="86"/>
        <end position="95"/>
    </location>
</feature>
<evidence type="ECO:0000313" key="4">
    <source>
        <dbReference type="Proteomes" id="UP000009138"/>
    </source>
</evidence>
<evidence type="ECO:0000259" key="2">
    <source>
        <dbReference type="SMART" id="SM00343"/>
    </source>
</evidence>
<evidence type="ECO:0000256" key="1">
    <source>
        <dbReference type="SAM" id="MobiDB-lite"/>
    </source>
</evidence>